<gene>
    <name evidence="2" type="ORF">FA13DRAFT_1785848</name>
</gene>
<organism evidence="2 3">
    <name type="scientific">Coprinellus micaceus</name>
    <name type="common">Glistening ink-cap mushroom</name>
    <name type="synonym">Coprinus micaceus</name>
    <dbReference type="NCBI Taxonomy" id="71717"/>
    <lineage>
        <taxon>Eukaryota</taxon>
        <taxon>Fungi</taxon>
        <taxon>Dikarya</taxon>
        <taxon>Basidiomycota</taxon>
        <taxon>Agaricomycotina</taxon>
        <taxon>Agaricomycetes</taxon>
        <taxon>Agaricomycetidae</taxon>
        <taxon>Agaricales</taxon>
        <taxon>Agaricineae</taxon>
        <taxon>Psathyrellaceae</taxon>
        <taxon>Coprinellus</taxon>
    </lineage>
</organism>
<dbReference type="Proteomes" id="UP000298030">
    <property type="component" value="Unassembled WGS sequence"/>
</dbReference>
<dbReference type="OrthoDB" id="2913041at2759"/>
<reference evidence="2 3" key="1">
    <citation type="journal article" date="2019" name="Nat. Ecol. Evol.">
        <title>Megaphylogeny resolves global patterns of mushroom evolution.</title>
        <authorList>
            <person name="Varga T."/>
            <person name="Krizsan K."/>
            <person name="Foldi C."/>
            <person name="Dima B."/>
            <person name="Sanchez-Garcia M."/>
            <person name="Sanchez-Ramirez S."/>
            <person name="Szollosi G.J."/>
            <person name="Szarkandi J.G."/>
            <person name="Papp V."/>
            <person name="Albert L."/>
            <person name="Andreopoulos W."/>
            <person name="Angelini C."/>
            <person name="Antonin V."/>
            <person name="Barry K.W."/>
            <person name="Bougher N.L."/>
            <person name="Buchanan P."/>
            <person name="Buyck B."/>
            <person name="Bense V."/>
            <person name="Catcheside P."/>
            <person name="Chovatia M."/>
            <person name="Cooper J."/>
            <person name="Damon W."/>
            <person name="Desjardin D."/>
            <person name="Finy P."/>
            <person name="Geml J."/>
            <person name="Haridas S."/>
            <person name="Hughes K."/>
            <person name="Justo A."/>
            <person name="Karasinski D."/>
            <person name="Kautmanova I."/>
            <person name="Kiss B."/>
            <person name="Kocsube S."/>
            <person name="Kotiranta H."/>
            <person name="LaButti K.M."/>
            <person name="Lechner B.E."/>
            <person name="Liimatainen K."/>
            <person name="Lipzen A."/>
            <person name="Lukacs Z."/>
            <person name="Mihaltcheva S."/>
            <person name="Morgado L.N."/>
            <person name="Niskanen T."/>
            <person name="Noordeloos M.E."/>
            <person name="Ohm R.A."/>
            <person name="Ortiz-Santana B."/>
            <person name="Ovrebo C."/>
            <person name="Racz N."/>
            <person name="Riley R."/>
            <person name="Savchenko A."/>
            <person name="Shiryaev A."/>
            <person name="Soop K."/>
            <person name="Spirin V."/>
            <person name="Szebenyi C."/>
            <person name="Tomsovsky M."/>
            <person name="Tulloss R.E."/>
            <person name="Uehling J."/>
            <person name="Grigoriev I.V."/>
            <person name="Vagvolgyi C."/>
            <person name="Papp T."/>
            <person name="Martin F.M."/>
            <person name="Miettinen O."/>
            <person name="Hibbett D.S."/>
            <person name="Nagy L.G."/>
        </authorList>
    </citation>
    <scope>NUCLEOTIDE SEQUENCE [LARGE SCALE GENOMIC DNA]</scope>
    <source>
        <strain evidence="2 3">FP101781</strain>
    </source>
</reference>
<evidence type="ECO:0000256" key="1">
    <source>
        <dbReference type="SAM" id="MobiDB-lite"/>
    </source>
</evidence>
<evidence type="ECO:0000313" key="2">
    <source>
        <dbReference type="EMBL" id="TEB38004.1"/>
    </source>
</evidence>
<evidence type="ECO:0000313" key="3">
    <source>
        <dbReference type="Proteomes" id="UP000298030"/>
    </source>
</evidence>
<comment type="caution">
    <text evidence="2">The sequence shown here is derived from an EMBL/GenBank/DDBJ whole genome shotgun (WGS) entry which is preliminary data.</text>
</comment>
<sequence>MQNQQPLRQRCGVALTVRTSLSSKFRKGPGSLAWSIARRMPQLRPARYSVRQVDSTGTRETPTGTTSAIQLEALSQIFGHLDVAYCDFDYAASPSPQYAHPLSDQEASQLRCYTHVIRIVHARDPSSIGKWKVDFNEKYGIHTLTLLIPPAPVRPSPRRISTFLNPEQLRVACDSMFLALPHDSIAKPRKRESESAGDPANVLVTVPKGDCGEVDAMSVVLTYVSFVERGHVCMVWEDIRRNDYGVEAEWRRAFEGGGARSMCWLQRNLDLWAEEKAKAKEKEAKEEEEREKEKERKRKEASAVPSNVPWRRPRVSSLH</sequence>
<feature type="region of interest" description="Disordered" evidence="1">
    <location>
        <begin position="277"/>
        <end position="319"/>
    </location>
</feature>
<proteinExistence type="predicted"/>
<accession>A0A4Y7TVP4</accession>
<name>A0A4Y7TVP4_COPMI</name>
<dbReference type="EMBL" id="QPFP01000003">
    <property type="protein sequence ID" value="TEB38004.1"/>
    <property type="molecule type" value="Genomic_DNA"/>
</dbReference>
<keyword evidence="3" id="KW-1185">Reference proteome</keyword>
<protein>
    <submittedName>
        <fullName evidence="2">Uncharacterized protein</fullName>
    </submittedName>
</protein>
<feature type="compositionally biased region" description="Basic and acidic residues" evidence="1">
    <location>
        <begin position="277"/>
        <end position="301"/>
    </location>
</feature>
<dbReference type="AlphaFoldDB" id="A0A4Y7TVP4"/>